<proteinExistence type="predicted"/>
<dbReference type="EMBL" id="KZ678135">
    <property type="protein sequence ID" value="PSN67402.1"/>
    <property type="molecule type" value="Genomic_DNA"/>
</dbReference>
<evidence type="ECO:0000256" key="1">
    <source>
        <dbReference type="SAM" id="MobiDB-lite"/>
    </source>
</evidence>
<reference evidence="2 3" key="1">
    <citation type="journal article" date="2018" name="Front. Microbiol.">
        <title>Genome-Wide Analysis of Corynespora cassiicola Leaf Fall Disease Putative Effectors.</title>
        <authorList>
            <person name="Lopez D."/>
            <person name="Ribeiro S."/>
            <person name="Label P."/>
            <person name="Fumanal B."/>
            <person name="Venisse J.S."/>
            <person name="Kohler A."/>
            <person name="de Oliveira R.R."/>
            <person name="Labutti K."/>
            <person name="Lipzen A."/>
            <person name="Lail K."/>
            <person name="Bauer D."/>
            <person name="Ohm R.A."/>
            <person name="Barry K.W."/>
            <person name="Spatafora J."/>
            <person name="Grigoriev I.V."/>
            <person name="Martin F.M."/>
            <person name="Pujade-Renaud V."/>
        </authorList>
    </citation>
    <scope>NUCLEOTIDE SEQUENCE [LARGE SCALE GENOMIC DNA]</scope>
    <source>
        <strain evidence="2 3">Philippines</strain>
    </source>
</reference>
<evidence type="ECO:0000313" key="3">
    <source>
        <dbReference type="Proteomes" id="UP000240883"/>
    </source>
</evidence>
<feature type="compositionally biased region" description="Basic and acidic residues" evidence="1">
    <location>
        <begin position="1"/>
        <end position="14"/>
    </location>
</feature>
<sequence length="218" mass="23709">MNSKAAEKGSHDRSGSCTRQPRGGLTAAAPADSEGSKMDGLAINMAVLKGDVEKGNEVEVEGAKWTRLSTGARGVMAQKELLDQPTGEKRTVFGVLGCVMAQQLPRRANGSRRLEAGDAARRAAAVQCWRRRSHTRTHTRPLALVKGWAHIGDIDRRAGYCRYFVGNLSDGGQRRYGRSPRGWMVKGVARRAGSEQQENFSFSPSPAWIQSATRKSKG</sequence>
<feature type="region of interest" description="Disordered" evidence="1">
    <location>
        <begin position="1"/>
        <end position="36"/>
    </location>
</feature>
<feature type="region of interest" description="Disordered" evidence="1">
    <location>
        <begin position="194"/>
        <end position="218"/>
    </location>
</feature>
<evidence type="ECO:0000313" key="2">
    <source>
        <dbReference type="EMBL" id="PSN67402.1"/>
    </source>
</evidence>
<protein>
    <submittedName>
        <fullName evidence="2">Uncharacterized protein</fullName>
    </submittedName>
</protein>
<organism evidence="2 3">
    <name type="scientific">Corynespora cassiicola Philippines</name>
    <dbReference type="NCBI Taxonomy" id="1448308"/>
    <lineage>
        <taxon>Eukaryota</taxon>
        <taxon>Fungi</taxon>
        <taxon>Dikarya</taxon>
        <taxon>Ascomycota</taxon>
        <taxon>Pezizomycotina</taxon>
        <taxon>Dothideomycetes</taxon>
        <taxon>Pleosporomycetidae</taxon>
        <taxon>Pleosporales</taxon>
        <taxon>Corynesporascaceae</taxon>
        <taxon>Corynespora</taxon>
    </lineage>
</organism>
<keyword evidence="3" id="KW-1185">Reference proteome</keyword>
<name>A0A2T2NPM9_CORCC</name>
<accession>A0A2T2NPM9</accession>
<gene>
    <name evidence="2" type="ORF">BS50DRAFT_390873</name>
</gene>
<dbReference type="Proteomes" id="UP000240883">
    <property type="component" value="Unassembled WGS sequence"/>
</dbReference>
<dbReference type="AlphaFoldDB" id="A0A2T2NPM9"/>